<protein>
    <submittedName>
        <fullName evidence="4">Cna B-type domain-containing protein</fullName>
    </submittedName>
</protein>
<dbReference type="Gene3D" id="2.60.40.1140">
    <property type="entry name" value="Collagen-binding surface protein Cna, B-type domain"/>
    <property type="match status" value="1"/>
</dbReference>
<feature type="chain" id="PRO_5045560646" evidence="2">
    <location>
        <begin position="28"/>
        <end position="915"/>
    </location>
</feature>
<keyword evidence="1" id="KW-0472">Membrane</keyword>
<dbReference type="InterPro" id="IPR001434">
    <property type="entry name" value="OmcB-like_DUF11"/>
</dbReference>
<keyword evidence="5" id="KW-1185">Reference proteome</keyword>
<accession>A0ABS3HQU5</accession>
<dbReference type="InterPro" id="IPR002035">
    <property type="entry name" value="VWF_A"/>
</dbReference>
<keyword evidence="1" id="KW-1133">Transmembrane helix</keyword>
<comment type="caution">
    <text evidence="4">The sequence shown here is derived from an EMBL/GenBank/DDBJ whole genome shotgun (WGS) entry which is preliminary data.</text>
</comment>
<dbReference type="Gene3D" id="2.60.40.2110">
    <property type="match status" value="1"/>
</dbReference>
<dbReference type="SUPFAM" id="SSF53300">
    <property type="entry name" value="vWA-like"/>
    <property type="match status" value="1"/>
</dbReference>
<dbReference type="CDD" id="cd00222">
    <property type="entry name" value="CollagenBindB"/>
    <property type="match status" value="1"/>
</dbReference>
<dbReference type="RefSeq" id="WP_206965019.1">
    <property type="nucleotide sequence ID" value="NZ_JAFLVX010000011.1"/>
</dbReference>
<dbReference type="NCBIfam" id="TIGR01451">
    <property type="entry name" value="B_ant_repeat"/>
    <property type="match status" value="1"/>
</dbReference>
<dbReference type="PROSITE" id="PS50234">
    <property type="entry name" value="VWFA"/>
    <property type="match status" value="1"/>
</dbReference>
<feature type="domain" description="VWFA" evidence="3">
    <location>
        <begin position="147"/>
        <end position="408"/>
    </location>
</feature>
<dbReference type="Pfam" id="PF01345">
    <property type="entry name" value="DUF11"/>
    <property type="match status" value="1"/>
</dbReference>
<evidence type="ECO:0000259" key="3">
    <source>
        <dbReference type="PROSITE" id="PS50234"/>
    </source>
</evidence>
<sequence>MNRKRIVSLISVLGLLVYFCYPSVSFAPESAYQDPFDYSEDGTPGSSYPTNWTNYFSNRNDKQSVKNFNFSVPQNGGTDVVTGATLPKTSQILRSSSFEGGYHEYRDDNRKSSVYTKKIVKPTQNPNVFDVQLDVIGGKKETKEKIDVAFVFDKSGSMNFGINKHIDRYGRVSYSGPSRWAVLNDSFDYFTSSFLENPNYDVNFALSSFSSTPELNRWGRPTGKHLPILDFAQYRDGTYFTNNQSLMTTHPILRNSPDGGTPTFLGVEAGMELLTNQKYQSRPDANKFIIFITDGSPSFDLVNNWNQRFNGIGDMNLTAQQVGGLHQYELSNKAKFEGTGVEGSTRYPNLNGFTESKYNQDPKIKKYAIGIGDQVDSYENVLKTVGPNGPYKVKDNVEAELNQVMMEIQSQIKDSVSSISNGTIVDEMSEYVTLKPDSVKNYQLKLSNNNLVSTAVSSGAVDDYAKKAQIDTSNNQVRVSNLSLAGDQYTSNGYRVTYQVELKPQYRDGHFYPANKPTYIVDANNPEGIGFAVPSIKSNSRDIPVEKVWLGDEAQKPDITFSLLANGKKVDELTLKDPQREASFKAKPVLDEAGKTIDYKIEETIHYRETPPNYQYETIIEGDAFNGFKVTNTPKGDFKATKKASKTDLKPGETFSYEINVTNTVKDSLIKEIDVSDTMPEGIDIVGNLRLNDKPAGTIKGNSFSLKIPNLKSGEQGKITIDVKVNEKAGEGKKINKALVTNPEEPDKPQEPTAEVTVRRETKLLVSKIDGSDRTGLQDVEFELRRIDKTPQQKRTITSNTQGKIPLTFTEAGKYELEEITPPAGYKKLHGIIEFEISPKGDMTLKDSLDNMVSLSEGSSGYQFHLIIKNQPQGGLLPETGGFGSGKTFLIGTIFISCSLLLSGYYLLQRRRGWK</sequence>
<evidence type="ECO:0000256" key="2">
    <source>
        <dbReference type="SAM" id="SignalP"/>
    </source>
</evidence>
<dbReference type="Pfam" id="PF05738">
    <property type="entry name" value="Cna_B"/>
    <property type="match status" value="1"/>
</dbReference>
<evidence type="ECO:0000313" key="4">
    <source>
        <dbReference type="EMBL" id="MBO0476116.1"/>
    </source>
</evidence>
<dbReference type="Proteomes" id="UP000664857">
    <property type="component" value="Unassembled WGS sequence"/>
</dbReference>
<feature type="signal peptide" evidence="2">
    <location>
        <begin position="1"/>
        <end position="27"/>
    </location>
</feature>
<dbReference type="InterPro" id="IPR051172">
    <property type="entry name" value="Chlamydia_OmcB"/>
</dbReference>
<evidence type="ECO:0000256" key="1">
    <source>
        <dbReference type="SAM" id="Phobius"/>
    </source>
</evidence>
<dbReference type="PANTHER" id="PTHR34819:SF4">
    <property type="entry name" value="LARGE CYSTEINE-RICH PERIPLASMIC PROTEIN OMCB"/>
    <property type="match status" value="1"/>
</dbReference>
<dbReference type="Gene3D" id="3.40.50.410">
    <property type="entry name" value="von Willebrand factor, type A domain"/>
    <property type="match status" value="1"/>
</dbReference>
<dbReference type="InterPro" id="IPR049319">
    <property type="entry name" value="GBS104-like_Ig"/>
</dbReference>
<dbReference type="Pfam" id="PF21426">
    <property type="entry name" value="GBS104-like_Ig"/>
    <property type="match status" value="1"/>
</dbReference>
<gene>
    <name evidence="4" type="ORF">DOK76_03480</name>
</gene>
<dbReference type="SUPFAM" id="SSF49478">
    <property type="entry name" value="Cna protein B-type domain"/>
    <property type="match status" value="1"/>
</dbReference>
<dbReference type="InterPro" id="IPR013783">
    <property type="entry name" value="Ig-like_fold"/>
</dbReference>
<reference evidence="4 5" key="1">
    <citation type="submission" date="2021-03" db="EMBL/GenBank/DDBJ databases">
        <title>Enterococcal diversity collection.</title>
        <authorList>
            <person name="Gilmore M.S."/>
            <person name="Schwartzman J."/>
            <person name="Van Tyne D."/>
            <person name="Martin M."/>
            <person name="Earl A.M."/>
            <person name="Manson A.L."/>
            <person name="Straub T."/>
            <person name="Salamzade R."/>
            <person name="Saavedra J."/>
            <person name="Lebreton F."/>
            <person name="Prichula J."/>
            <person name="Schaufler K."/>
            <person name="Gaca A."/>
            <person name="Sgardioli B."/>
            <person name="Wagenaar J."/>
            <person name="Strong T."/>
        </authorList>
    </citation>
    <scope>NUCLEOTIDE SEQUENCE [LARGE SCALE GENOMIC DNA]</scope>
    <source>
        <strain evidence="4 5">DIV0080</strain>
    </source>
</reference>
<feature type="transmembrane region" description="Helical" evidence="1">
    <location>
        <begin position="889"/>
        <end position="908"/>
    </location>
</feature>
<dbReference type="InterPro" id="IPR008454">
    <property type="entry name" value="Collagen-bd_Cna-like_B-typ_dom"/>
</dbReference>
<dbReference type="PANTHER" id="PTHR34819">
    <property type="entry name" value="LARGE CYSTEINE-RICH PERIPLASMIC PROTEIN OMCB"/>
    <property type="match status" value="1"/>
</dbReference>
<keyword evidence="2" id="KW-0732">Signal</keyword>
<organism evidence="4 5">
    <name type="scientific">Candidatus Vagococcus giribetii</name>
    <dbReference type="NCBI Taxonomy" id="2230876"/>
    <lineage>
        <taxon>Bacteria</taxon>
        <taxon>Bacillati</taxon>
        <taxon>Bacillota</taxon>
        <taxon>Bacilli</taxon>
        <taxon>Lactobacillales</taxon>
        <taxon>Enterococcaceae</taxon>
        <taxon>Vagococcus</taxon>
    </lineage>
</organism>
<dbReference type="EMBL" id="JAFLVX010000011">
    <property type="protein sequence ID" value="MBO0476116.1"/>
    <property type="molecule type" value="Genomic_DNA"/>
</dbReference>
<dbReference type="CDD" id="cd00198">
    <property type="entry name" value="vWFA"/>
    <property type="match status" value="1"/>
</dbReference>
<dbReference type="InterPro" id="IPR047589">
    <property type="entry name" value="DUF11_rpt"/>
</dbReference>
<dbReference type="InterPro" id="IPR036465">
    <property type="entry name" value="vWFA_dom_sf"/>
</dbReference>
<dbReference type="InterPro" id="IPR041033">
    <property type="entry name" value="SpaA_PFL_dom_1"/>
</dbReference>
<dbReference type="SMART" id="SM00327">
    <property type="entry name" value="VWA"/>
    <property type="match status" value="1"/>
</dbReference>
<proteinExistence type="predicted"/>
<keyword evidence="1" id="KW-0812">Transmembrane</keyword>
<dbReference type="Gene3D" id="2.60.40.10">
    <property type="entry name" value="Immunoglobulins"/>
    <property type="match status" value="1"/>
</dbReference>
<name>A0ABS3HQU5_9ENTE</name>
<dbReference type="Pfam" id="PF17802">
    <property type="entry name" value="SpaA"/>
    <property type="match status" value="1"/>
</dbReference>
<evidence type="ECO:0000313" key="5">
    <source>
        <dbReference type="Proteomes" id="UP000664857"/>
    </source>
</evidence>